<dbReference type="Proteomes" id="UP000192247">
    <property type="component" value="Unassembled WGS sequence"/>
</dbReference>
<evidence type="ECO:0000313" key="3">
    <source>
        <dbReference type="EMBL" id="OQR69390.1"/>
    </source>
</evidence>
<sequence>MEDHTLGPKKHAQTSNFLVSNVNTVVGQVHYNEGDNVRPRQYASLRSGKCQDNDESDEDSSDSDSVPALVTSSISSISTSESRASVDNGLLKDFQRSFGNLSLSENVSGEACRTVKRVRFDPNCRTSHIIDPDQRRRACCDEFMEQTITVHEIERIFDIDFKKDWVRLVTSYRPRIHGAVNEELLPPGQQQLRRKIEKAEKRMRKREEKILRYTKKAQSKEEEAVLRRAIIQKMSAKAKKYMDKRRAQWDRQDRKVYNYCVRC</sequence>
<dbReference type="InParanoid" id="A0A1V9X731"/>
<gene>
    <name evidence="3" type="ORF">BIW11_04379</name>
</gene>
<accession>A0A1V9X731</accession>
<evidence type="ECO:0000256" key="2">
    <source>
        <dbReference type="SAM" id="MobiDB-lite"/>
    </source>
</evidence>
<feature type="region of interest" description="Disordered" evidence="2">
    <location>
        <begin position="31"/>
        <end position="69"/>
    </location>
</feature>
<keyword evidence="1" id="KW-0175">Coiled coil</keyword>
<evidence type="ECO:0000256" key="1">
    <source>
        <dbReference type="SAM" id="Coils"/>
    </source>
</evidence>
<keyword evidence="4" id="KW-1185">Reference proteome</keyword>
<reference evidence="3 4" key="1">
    <citation type="journal article" date="2017" name="Gigascience">
        <title>Draft genome of the honey bee ectoparasitic mite, Tropilaelaps mercedesae, is shaped by the parasitic life history.</title>
        <authorList>
            <person name="Dong X."/>
            <person name="Armstrong S.D."/>
            <person name="Xia D."/>
            <person name="Makepeace B.L."/>
            <person name="Darby A.C."/>
            <person name="Kadowaki T."/>
        </authorList>
    </citation>
    <scope>NUCLEOTIDE SEQUENCE [LARGE SCALE GENOMIC DNA]</scope>
    <source>
        <strain evidence="3">Wuxi-XJTLU</strain>
    </source>
</reference>
<dbReference type="AlphaFoldDB" id="A0A1V9X731"/>
<dbReference type="OrthoDB" id="10550032at2759"/>
<evidence type="ECO:0000313" key="4">
    <source>
        <dbReference type="Proteomes" id="UP000192247"/>
    </source>
</evidence>
<organism evidence="3 4">
    <name type="scientific">Tropilaelaps mercedesae</name>
    <dbReference type="NCBI Taxonomy" id="418985"/>
    <lineage>
        <taxon>Eukaryota</taxon>
        <taxon>Metazoa</taxon>
        <taxon>Ecdysozoa</taxon>
        <taxon>Arthropoda</taxon>
        <taxon>Chelicerata</taxon>
        <taxon>Arachnida</taxon>
        <taxon>Acari</taxon>
        <taxon>Parasitiformes</taxon>
        <taxon>Mesostigmata</taxon>
        <taxon>Gamasina</taxon>
        <taxon>Dermanyssoidea</taxon>
        <taxon>Laelapidae</taxon>
        <taxon>Tropilaelaps</taxon>
    </lineage>
</organism>
<feature type="coiled-coil region" evidence="1">
    <location>
        <begin position="189"/>
        <end position="223"/>
    </location>
</feature>
<feature type="compositionally biased region" description="Acidic residues" evidence="2">
    <location>
        <begin position="53"/>
        <end position="62"/>
    </location>
</feature>
<comment type="caution">
    <text evidence="3">The sequence shown here is derived from an EMBL/GenBank/DDBJ whole genome shotgun (WGS) entry which is preliminary data.</text>
</comment>
<proteinExistence type="predicted"/>
<name>A0A1V9X731_9ACAR</name>
<dbReference type="EMBL" id="MNPL01021248">
    <property type="protein sequence ID" value="OQR69390.1"/>
    <property type="molecule type" value="Genomic_DNA"/>
</dbReference>
<protein>
    <submittedName>
        <fullName evidence="3">Uncharacterized protein</fullName>
    </submittedName>
</protein>